<accession>A0A8T2DIC7</accession>
<feature type="region of interest" description="Disordered" evidence="1">
    <location>
        <begin position="1"/>
        <end position="24"/>
    </location>
</feature>
<sequence>MEEKMRKKMMKMTRKRKKKNITKKRMVKALHVSSSPIIDRNSSKPVIEFAVLEGSFPSSNHLFSGGGVAASSHSIEGYFFSGGDCVVGSGYTNGCEEFASFPVSPAEVDSGGRSCPTV</sequence>
<dbReference type="Proteomes" id="UP000694251">
    <property type="component" value="Chromosome 5"/>
</dbReference>
<dbReference type="EMBL" id="JAEFBJ010000005">
    <property type="protein sequence ID" value="KAG7610716.1"/>
    <property type="molecule type" value="Genomic_DNA"/>
</dbReference>
<evidence type="ECO:0000313" key="3">
    <source>
        <dbReference type="Proteomes" id="UP000694251"/>
    </source>
</evidence>
<keyword evidence="3" id="KW-1185">Reference proteome</keyword>
<evidence type="ECO:0000256" key="1">
    <source>
        <dbReference type="SAM" id="MobiDB-lite"/>
    </source>
</evidence>
<protein>
    <submittedName>
        <fullName evidence="2">Uncharacterized protein</fullName>
    </submittedName>
</protein>
<evidence type="ECO:0000313" key="2">
    <source>
        <dbReference type="EMBL" id="KAG7610716.1"/>
    </source>
</evidence>
<reference evidence="2 3" key="1">
    <citation type="submission" date="2020-12" db="EMBL/GenBank/DDBJ databases">
        <title>Concerted genomic and epigenomic changes stabilize Arabidopsis allopolyploids.</title>
        <authorList>
            <person name="Chen Z."/>
        </authorList>
    </citation>
    <scope>NUCLEOTIDE SEQUENCE [LARGE SCALE GENOMIC DNA]</scope>
    <source>
        <strain evidence="2">As9502</strain>
        <tissue evidence="2">Leaf</tissue>
    </source>
</reference>
<proteinExistence type="predicted"/>
<organism evidence="2 3">
    <name type="scientific">Arabidopsis suecica</name>
    <name type="common">Swedish thale-cress</name>
    <name type="synonym">Cardaminopsis suecica</name>
    <dbReference type="NCBI Taxonomy" id="45249"/>
    <lineage>
        <taxon>Eukaryota</taxon>
        <taxon>Viridiplantae</taxon>
        <taxon>Streptophyta</taxon>
        <taxon>Embryophyta</taxon>
        <taxon>Tracheophyta</taxon>
        <taxon>Spermatophyta</taxon>
        <taxon>Magnoliopsida</taxon>
        <taxon>eudicotyledons</taxon>
        <taxon>Gunneridae</taxon>
        <taxon>Pentapetalae</taxon>
        <taxon>rosids</taxon>
        <taxon>malvids</taxon>
        <taxon>Brassicales</taxon>
        <taxon>Brassicaceae</taxon>
        <taxon>Camelineae</taxon>
        <taxon>Arabidopsis</taxon>
    </lineage>
</organism>
<comment type="caution">
    <text evidence="2">The sequence shown here is derived from an EMBL/GenBank/DDBJ whole genome shotgun (WGS) entry which is preliminary data.</text>
</comment>
<gene>
    <name evidence="2" type="ORF">ISN44_As05g027210</name>
</gene>
<dbReference type="AlphaFoldDB" id="A0A8T2DIC7"/>
<name>A0A8T2DIC7_ARASU</name>